<reference evidence="1 2" key="1">
    <citation type="submission" date="2020-04" db="EMBL/GenBank/DDBJ databases">
        <title>Enterovirga sp. isolate from soil.</title>
        <authorList>
            <person name="Chea S."/>
            <person name="Kim D.-U."/>
        </authorList>
    </citation>
    <scope>NUCLEOTIDE SEQUENCE [LARGE SCALE GENOMIC DNA]</scope>
    <source>
        <strain evidence="1 2">DB1703</strain>
    </source>
</reference>
<protein>
    <submittedName>
        <fullName evidence="1">Uncharacterized protein</fullName>
    </submittedName>
</protein>
<keyword evidence="2" id="KW-1185">Reference proteome</keyword>
<accession>A0A849I5A7</accession>
<organism evidence="1 2">
    <name type="scientific">Enterovirga aerilata</name>
    <dbReference type="NCBI Taxonomy" id="2730920"/>
    <lineage>
        <taxon>Bacteria</taxon>
        <taxon>Pseudomonadati</taxon>
        <taxon>Pseudomonadota</taxon>
        <taxon>Alphaproteobacteria</taxon>
        <taxon>Hyphomicrobiales</taxon>
        <taxon>Methylobacteriaceae</taxon>
        <taxon>Enterovirga</taxon>
    </lineage>
</organism>
<comment type="caution">
    <text evidence="1">The sequence shown here is derived from an EMBL/GenBank/DDBJ whole genome shotgun (WGS) entry which is preliminary data.</text>
</comment>
<name>A0A849I5A7_9HYPH</name>
<gene>
    <name evidence="1" type="ORF">HJG44_19925</name>
</gene>
<dbReference type="Proteomes" id="UP000564885">
    <property type="component" value="Unassembled WGS sequence"/>
</dbReference>
<dbReference type="AlphaFoldDB" id="A0A849I5A7"/>
<evidence type="ECO:0000313" key="2">
    <source>
        <dbReference type="Proteomes" id="UP000564885"/>
    </source>
</evidence>
<proteinExistence type="predicted"/>
<dbReference type="RefSeq" id="WP_171220096.1">
    <property type="nucleotide sequence ID" value="NZ_JABEPP010000006.1"/>
</dbReference>
<evidence type="ECO:0000313" key="1">
    <source>
        <dbReference type="EMBL" id="NNM74632.1"/>
    </source>
</evidence>
<sequence length="290" mass="30451">MVGFANSVAYAKAAALGTSVKLGRFSDNGIMNALIMACTGEGGFASVEQDMRAIESQRDRFARKYVADILEQSGKGPAQVAGCLEVLEKEKARALAEVQNYFTAARTINTAIDNRLRFSINTLAAVKAGSCLFLAWAPIGAAAVGGVTLAATAGGISLVFSLTKSAAKNVAEGKDVGVVAWDEGKELAKEGANRGAEKAAAALTVQEQLFQEAVGKVRSLSASLEKATRSKYRKSLERRIAQNQARMASTGLRATAAPAARVATKGLPVVFAAMDTWESIADLGSEWQSR</sequence>
<dbReference type="EMBL" id="JABEPP010000006">
    <property type="protein sequence ID" value="NNM74632.1"/>
    <property type="molecule type" value="Genomic_DNA"/>
</dbReference>